<dbReference type="GO" id="GO:0005886">
    <property type="term" value="C:plasma membrane"/>
    <property type="evidence" value="ECO:0007669"/>
    <property type="project" value="UniProtKB-SubCell"/>
</dbReference>
<dbReference type="PANTHER" id="PTHR30221">
    <property type="entry name" value="SMALL-CONDUCTANCE MECHANOSENSITIVE CHANNEL"/>
    <property type="match status" value="1"/>
</dbReference>
<dbReference type="RefSeq" id="WP_026737862.1">
    <property type="nucleotide sequence ID" value="NZ_AP019822.1"/>
</dbReference>
<evidence type="ECO:0000259" key="10">
    <source>
        <dbReference type="Pfam" id="PF21088"/>
    </source>
</evidence>
<dbReference type="OrthoDB" id="9809206at2"/>
<dbReference type="GO" id="GO:0008381">
    <property type="term" value="F:mechanosensitive monoatomic ion channel activity"/>
    <property type="evidence" value="ECO:0007669"/>
    <property type="project" value="InterPro"/>
</dbReference>
<evidence type="ECO:0000259" key="9">
    <source>
        <dbReference type="Pfam" id="PF21082"/>
    </source>
</evidence>
<sequence length="281" mass="31995">MGNFEKLFDWKTIYRFLETNVLKIIFAFAVFKIAGILKKYVDNTIKIVLEKSKMDKSVASFLRSSFSVLYYIILGYLLIGFLGINLTSITTFLGAAGIVLGFAFKETLGNFCGGLIILTFKPFKVGHLIEYGKYMGEVKSIELIYTKIKTPQNELVIIPNGMITNSEIRNVTKEKVRRLDIKIGVSYDSDILKVKEVLNEIVNEEIKSEEKLVLKSPAPTIGVLELAESSVVFCVYVYTKSDNYFNLMLKMNEKIKIKFDENNIEIPYPQMDVHISKKGEE</sequence>
<evidence type="ECO:0000313" key="11">
    <source>
        <dbReference type="EMBL" id="BBM36613.1"/>
    </source>
</evidence>
<dbReference type="SUPFAM" id="SSF82689">
    <property type="entry name" value="Mechanosensitive channel protein MscS (YggB), C-terminal domain"/>
    <property type="match status" value="1"/>
</dbReference>
<dbReference type="InterPro" id="IPR023408">
    <property type="entry name" value="MscS_beta-dom_sf"/>
</dbReference>
<dbReference type="Gene3D" id="1.10.287.1260">
    <property type="match status" value="1"/>
</dbReference>
<evidence type="ECO:0000313" key="12">
    <source>
        <dbReference type="Proteomes" id="UP000321606"/>
    </source>
</evidence>
<dbReference type="SUPFAM" id="SSF50182">
    <property type="entry name" value="Sm-like ribonucleoproteins"/>
    <property type="match status" value="1"/>
</dbReference>
<feature type="domain" description="Mechanosensitive ion channel MscS C-terminal" evidence="9">
    <location>
        <begin position="180"/>
        <end position="266"/>
    </location>
</feature>
<proteinExistence type="inferred from homology"/>
<protein>
    <submittedName>
        <fullName evidence="11">Transporter, small conductance mechanosensitive ion channel MscS family protein</fullName>
    </submittedName>
</protein>
<dbReference type="InterPro" id="IPR011014">
    <property type="entry name" value="MscS_channel_TM-2"/>
</dbReference>
<evidence type="ECO:0000256" key="6">
    <source>
        <dbReference type="ARBA" id="ARBA00023136"/>
    </source>
</evidence>
<feature type="domain" description="Mechanosensitive ion channel MscS" evidence="8">
    <location>
        <begin position="107"/>
        <end position="173"/>
    </location>
</feature>
<dbReference type="SUPFAM" id="SSF82861">
    <property type="entry name" value="Mechanosensitive channel protein MscS (YggB), transmembrane region"/>
    <property type="match status" value="1"/>
</dbReference>
<name>A0A510JF02_9FUSO</name>
<gene>
    <name evidence="11" type="ORF">JCM16774_1557</name>
</gene>
<evidence type="ECO:0000256" key="4">
    <source>
        <dbReference type="ARBA" id="ARBA00022692"/>
    </source>
</evidence>
<dbReference type="InterPro" id="IPR010920">
    <property type="entry name" value="LSM_dom_sf"/>
</dbReference>
<dbReference type="InterPro" id="IPR006685">
    <property type="entry name" value="MscS_channel_2nd"/>
</dbReference>
<evidence type="ECO:0000256" key="2">
    <source>
        <dbReference type="ARBA" id="ARBA00008017"/>
    </source>
</evidence>
<evidence type="ECO:0000256" key="1">
    <source>
        <dbReference type="ARBA" id="ARBA00004651"/>
    </source>
</evidence>
<accession>A0A510JF02</accession>
<feature type="transmembrane region" description="Helical" evidence="7">
    <location>
        <begin position="20"/>
        <end position="37"/>
    </location>
</feature>
<comment type="similarity">
    <text evidence="2">Belongs to the MscS (TC 1.A.23) family.</text>
</comment>
<dbReference type="InterPro" id="IPR045275">
    <property type="entry name" value="MscS_archaea/bacteria_type"/>
</dbReference>
<keyword evidence="5 7" id="KW-1133">Transmembrane helix</keyword>
<dbReference type="Gene3D" id="3.30.70.100">
    <property type="match status" value="1"/>
</dbReference>
<dbReference type="PANTHER" id="PTHR30221:SF1">
    <property type="entry name" value="SMALL-CONDUCTANCE MECHANOSENSITIVE CHANNEL"/>
    <property type="match status" value="1"/>
</dbReference>
<keyword evidence="3" id="KW-1003">Cell membrane</keyword>
<dbReference type="STRING" id="714315.GCA_000516535_01563"/>
<evidence type="ECO:0000256" key="3">
    <source>
        <dbReference type="ARBA" id="ARBA00022475"/>
    </source>
</evidence>
<evidence type="ECO:0000256" key="5">
    <source>
        <dbReference type="ARBA" id="ARBA00022989"/>
    </source>
</evidence>
<dbReference type="EMBL" id="AP019822">
    <property type="protein sequence ID" value="BBM36613.1"/>
    <property type="molecule type" value="Genomic_DNA"/>
</dbReference>
<feature type="transmembrane region" description="Helical" evidence="7">
    <location>
        <begin position="58"/>
        <end position="78"/>
    </location>
</feature>
<reference evidence="11 12" key="1">
    <citation type="submission" date="2019-07" db="EMBL/GenBank/DDBJ databases">
        <title>Complete Genome Sequence of Leptotrichia goodfellowii Strain JCM 16774.</title>
        <authorList>
            <person name="Watanabe S."/>
            <person name="Cui L."/>
        </authorList>
    </citation>
    <scope>NUCLEOTIDE SEQUENCE [LARGE SCALE GENOMIC DNA]</scope>
    <source>
        <strain evidence="11 12">JCM16774</strain>
    </source>
</reference>
<dbReference type="InterPro" id="IPR011066">
    <property type="entry name" value="MscS_channel_C_sf"/>
</dbReference>
<dbReference type="InterPro" id="IPR049142">
    <property type="entry name" value="MS_channel_1st"/>
</dbReference>
<comment type="subcellular location">
    <subcellularLocation>
        <location evidence="1">Cell membrane</location>
        <topology evidence="1">Multi-pass membrane protein</topology>
    </subcellularLocation>
</comment>
<dbReference type="Proteomes" id="UP000321606">
    <property type="component" value="Chromosome"/>
</dbReference>
<keyword evidence="6 7" id="KW-0472">Membrane</keyword>
<keyword evidence="4 7" id="KW-0812">Transmembrane</keyword>
<evidence type="ECO:0000259" key="8">
    <source>
        <dbReference type="Pfam" id="PF00924"/>
    </source>
</evidence>
<organism evidence="11 12">
    <name type="scientific">Pseudoleptotrichia goodfellowii</name>
    <dbReference type="NCBI Taxonomy" id="157692"/>
    <lineage>
        <taxon>Bacteria</taxon>
        <taxon>Fusobacteriati</taxon>
        <taxon>Fusobacteriota</taxon>
        <taxon>Fusobacteriia</taxon>
        <taxon>Fusobacteriales</taxon>
        <taxon>Leptotrichiaceae</taxon>
        <taxon>Pseudoleptotrichia</taxon>
    </lineage>
</organism>
<feature type="domain" description="Mechanosensitive ion channel transmembrane helices 2/3" evidence="10">
    <location>
        <begin position="67"/>
        <end position="105"/>
    </location>
</feature>
<evidence type="ECO:0000256" key="7">
    <source>
        <dbReference type="SAM" id="Phobius"/>
    </source>
</evidence>
<dbReference type="InterPro" id="IPR049278">
    <property type="entry name" value="MS_channel_C"/>
</dbReference>
<dbReference type="Gene3D" id="2.30.30.60">
    <property type="match status" value="1"/>
</dbReference>
<dbReference type="Pfam" id="PF21082">
    <property type="entry name" value="MS_channel_3rd"/>
    <property type="match status" value="1"/>
</dbReference>
<dbReference type="Pfam" id="PF00924">
    <property type="entry name" value="MS_channel_2nd"/>
    <property type="match status" value="1"/>
</dbReference>
<dbReference type="Pfam" id="PF21088">
    <property type="entry name" value="MS_channel_1st"/>
    <property type="match status" value="1"/>
</dbReference>
<dbReference type="AlphaFoldDB" id="A0A510JF02"/>
<dbReference type="KEGG" id="lgo:JCM16774_1557"/>